<evidence type="ECO:0000259" key="20">
    <source>
        <dbReference type="PROSITE" id="PS50011"/>
    </source>
</evidence>
<feature type="domain" description="Gnk2-homologous" evidence="21">
    <location>
        <begin position="33"/>
        <end position="140"/>
    </location>
</feature>
<dbReference type="InterPro" id="IPR002902">
    <property type="entry name" value="GNK2"/>
</dbReference>
<dbReference type="SUPFAM" id="SSF56112">
    <property type="entry name" value="Protein kinase-like (PK-like)"/>
    <property type="match status" value="1"/>
</dbReference>
<dbReference type="Gramene" id="KZN07282">
    <property type="protein sequence ID" value="KZN07282"/>
    <property type="gene ID" value="DCAR_008119"/>
</dbReference>
<comment type="subcellular location">
    <subcellularLocation>
        <location evidence="1">Membrane</location>
        <topology evidence="1">Single-pass membrane protein</topology>
    </subcellularLocation>
</comment>
<evidence type="ECO:0000256" key="16">
    <source>
        <dbReference type="ARBA" id="ARBA00047899"/>
    </source>
</evidence>
<proteinExistence type="predicted"/>
<dbReference type="InterPro" id="IPR001245">
    <property type="entry name" value="Ser-Thr/Tyr_kinase_cat_dom"/>
</dbReference>
<name>A0A166F345_DAUCS</name>
<dbReference type="Gene3D" id="3.30.430.20">
    <property type="entry name" value="Gnk2 domain, C-X8-C-X2-C motif"/>
    <property type="match status" value="4"/>
</dbReference>
<evidence type="ECO:0000256" key="1">
    <source>
        <dbReference type="ARBA" id="ARBA00004167"/>
    </source>
</evidence>
<dbReference type="InterPro" id="IPR011009">
    <property type="entry name" value="Kinase-like_dom_sf"/>
</dbReference>
<dbReference type="EC" id="2.7.11.1" evidence="2"/>
<dbReference type="InterPro" id="IPR038408">
    <property type="entry name" value="GNK2_sf"/>
</dbReference>
<dbReference type="PANTHER" id="PTHR27002:SF814">
    <property type="entry name" value="CYSTEINE-RICH RECEPTOR-LIKE PROTEIN KINASE 10"/>
    <property type="match status" value="1"/>
</dbReference>
<evidence type="ECO:0000256" key="15">
    <source>
        <dbReference type="ARBA" id="ARBA00023180"/>
    </source>
</evidence>
<keyword evidence="11 18" id="KW-1133">Transmembrane helix</keyword>
<dbReference type="GO" id="GO:0005524">
    <property type="term" value="F:ATP binding"/>
    <property type="evidence" value="ECO:0007669"/>
    <property type="project" value="UniProtKB-KW"/>
</dbReference>
<comment type="caution">
    <text evidence="22">The sequence shown here is derived from an EMBL/GenBank/DDBJ whole genome shotgun (WGS) entry which is preliminary data.</text>
</comment>
<feature type="domain" description="Gnk2-homologous" evidence="21">
    <location>
        <begin position="146"/>
        <end position="256"/>
    </location>
</feature>
<evidence type="ECO:0000313" key="22">
    <source>
        <dbReference type="EMBL" id="KZN07282.1"/>
    </source>
</evidence>
<keyword evidence="7" id="KW-0677">Repeat</keyword>
<feature type="chain" id="PRO_5007873030" description="non-specific serine/threonine protein kinase" evidence="19">
    <location>
        <begin position="33"/>
        <end position="1085"/>
    </location>
</feature>
<evidence type="ECO:0000256" key="4">
    <source>
        <dbReference type="ARBA" id="ARBA00022679"/>
    </source>
</evidence>
<evidence type="ECO:0000256" key="13">
    <source>
        <dbReference type="ARBA" id="ARBA00023157"/>
    </source>
</evidence>
<dbReference type="GO" id="GO:0005886">
    <property type="term" value="C:plasma membrane"/>
    <property type="evidence" value="ECO:0007669"/>
    <property type="project" value="TreeGrafter"/>
</dbReference>
<feature type="transmembrane region" description="Helical" evidence="18">
    <location>
        <begin position="285"/>
        <end position="307"/>
    </location>
</feature>
<evidence type="ECO:0000256" key="5">
    <source>
        <dbReference type="ARBA" id="ARBA00022692"/>
    </source>
</evidence>
<dbReference type="AlphaFoldDB" id="A0A166F345"/>
<evidence type="ECO:0000256" key="19">
    <source>
        <dbReference type="SAM" id="SignalP"/>
    </source>
</evidence>
<evidence type="ECO:0000256" key="9">
    <source>
        <dbReference type="ARBA" id="ARBA00022777"/>
    </source>
</evidence>
<feature type="transmembrane region" description="Helical" evidence="18">
    <location>
        <begin position="666"/>
        <end position="690"/>
    </location>
</feature>
<protein>
    <recommendedName>
        <fullName evidence="2">non-specific serine/threonine protein kinase</fullName>
        <ecNumber evidence="2">2.7.11.1</ecNumber>
    </recommendedName>
</protein>
<dbReference type="PROSITE" id="PS00108">
    <property type="entry name" value="PROTEIN_KINASE_ST"/>
    <property type="match status" value="1"/>
</dbReference>
<keyword evidence="3" id="KW-0723">Serine/threonine-protein kinase</keyword>
<dbReference type="OMA" id="KSACKIC"/>
<organism evidence="22">
    <name type="scientific">Daucus carota subsp. sativus</name>
    <name type="common">Carrot</name>
    <dbReference type="NCBI Taxonomy" id="79200"/>
    <lineage>
        <taxon>Eukaryota</taxon>
        <taxon>Viridiplantae</taxon>
        <taxon>Streptophyta</taxon>
        <taxon>Embryophyta</taxon>
        <taxon>Tracheophyta</taxon>
        <taxon>Spermatophyta</taxon>
        <taxon>Magnoliopsida</taxon>
        <taxon>eudicotyledons</taxon>
        <taxon>Gunneridae</taxon>
        <taxon>Pentapetalae</taxon>
        <taxon>asterids</taxon>
        <taxon>campanulids</taxon>
        <taxon>Apiales</taxon>
        <taxon>Apiaceae</taxon>
        <taxon>Apioideae</taxon>
        <taxon>Scandiceae</taxon>
        <taxon>Daucinae</taxon>
        <taxon>Daucus</taxon>
        <taxon>Daucus sect. Daucus</taxon>
    </lineage>
</organism>
<dbReference type="Gene3D" id="1.10.510.10">
    <property type="entry name" value="Transferase(Phosphotransferase) domain 1"/>
    <property type="match status" value="2"/>
</dbReference>
<evidence type="ECO:0000256" key="10">
    <source>
        <dbReference type="ARBA" id="ARBA00022840"/>
    </source>
</evidence>
<keyword evidence="12 18" id="KW-0472">Membrane</keyword>
<dbReference type="STRING" id="79200.A0A166F345"/>
<keyword evidence="5 18" id="KW-0812">Transmembrane</keyword>
<keyword evidence="15" id="KW-0325">Glycoprotein</keyword>
<evidence type="ECO:0000256" key="8">
    <source>
        <dbReference type="ARBA" id="ARBA00022741"/>
    </source>
</evidence>
<dbReference type="CDD" id="cd23509">
    <property type="entry name" value="Gnk2-like"/>
    <property type="match status" value="4"/>
</dbReference>
<dbReference type="FunFam" id="3.30.200.20:FF:000195">
    <property type="entry name" value="G-type lectin S-receptor-like serine/threonine-protein kinase"/>
    <property type="match status" value="1"/>
</dbReference>
<feature type="domain" description="Protein kinase" evidence="20">
    <location>
        <begin position="746"/>
        <end position="1032"/>
    </location>
</feature>
<comment type="catalytic activity">
    <reaction evidence="17">
        <text>L-seryl-[protein] + ATP = O-phospho-L-seryl-[protein] + ADP + H(+)</text>
        <dbReference type="Rhea" id="RHEA:17989"/>
        <dbReference type="Rhea" id="RHEA-COMP:9863"/>
        <dbReference type="Rhea" id="RHEA-COMP:11604"/>
        <dbReference type="ChEBI" id="CHEBI:15378"/>
        <dbReference type="ChEBI" id="CHEBI:29999"/>
        <dbReference type="ChEBI" id="CHEBI:30616"/>
        <dbReference type="ChEBI" id="CHEBI:83421"/>
        <dbReference type="ChEBI" id="CHEBI:456216"/>
        <dbReference type="EC" id="2.7.11.1"/>
    </reaction>
</comment>
<dbReference type="SMART" id="SM00220">
    <property type="entry name" value="S_TKc"/>
    <property type="match status" value="1"/>
</dbReference>
<dbReference type="Pfam" id="PF01657">
    <property type="entry name" value="Stress-antifung"/>
    <property type="match status" value="4"/>
</dbReference>
<dbReference type="Pfam" id="PF07714">
    <property type="entry name" value="PK_Tyr_Ser-Thr"/>
    <property type="match status" value="1"/>
</dbReference>
<keyword evidence="9" id="KW-0418">Kinase</keyword>
<keyword evidence="4" id="KW-0808">Transferase</keyword>
<keyword evidence="6 19" id="KW-0732">Signal</keyword>
<sequence>MATPQMLSTSRTLIRRLLSCLVLIIFHVRARAQTYLYSTCPDRTFSDDIQRTSQFQTNLNRLLFGSLYSNDINSMFSNATVGTYPDQVYSLFLCRGDASNKICQDCIDAAITKILRTCRYRKEAIIWYDECLIRFSNTSFFSTLDTKPYRCLSNNENLIEPKNFNQLLEDMFRNLDIQATNNPANRMYAQAKVTISGIGNMYGTVQCTPGLSHLQCQNCISRAYANFANTSICREGKKGKRILTPSCSATYEMYLFDVDPPLQSPNLGKSSDTGTSRARKSNMKAVATSLGMLAVGAIVFLGFCVCYCSRRKRVEAICLAENEEISPEIQLLDLAEERLGDNNSPRDYDGRIQAWKLWSDGQELELMDPLLSEACVEMEILNCIKIGLLCVQEDPADRPTMSSVIHMLGSHMAPHPQPNEPAFSVGRVVPSSPVNSNVIGTLVTAQMHIKTSCQDNTFSYTAGSRFEKNLDSLLHTTLSIYGGGSISADAKKGSYPDEVYGLFLCRGDVSEKTCQDCIDAATDKILSDCQFKKEAIICLDLTESKKFLKIRRDMFDNIIDQAINNPDNHMYAKADVNITGVGNLYGMVQCTPELSPLECQNCLTSGVANFDTALCPDGKRGKRILTPSCNTRYEVYPFSENPPIQSPDSSNSTDNIGIRKTRGKTLVTAISAILPTTLVIVLIGCCICYYNRKKRIEETDYSARDQVLDLTEGGYLSGRFEGESIVESDRFPLIQLDLIQTATQQFSPKNKLGEGGFGPVYKGTLVDGKEIAVKRLSRNSCQGLQEFKAEVTLIAKLQHNNLVNLLGCCLEGEELLLVYDYMPNKSLDVHLFDTTSGAHLDWKTRLSIINGIARGILYLHEDSRLRIIHRDLKASNILLDSDMHPKISDFGLARIFGRNQIEDNTNRVVGTYGYMAPEYAVEGIFSVKSDVFSFGVLLLEIVSGRKNSRFYLTGYGHSLLTYAWKLWSAGQGLELMDPLLLDTYLETEVLNCIQIGLLCVQEDPADRPTMSSVIRMLGSYAMPIPQPTEPAFSLGRVVPFSQQKTIELGSSVIDGQVVTSSYVKPDDTVSPLTIGNPFLSNIFTR</sequence>
<dbReference type="FunFam" id="1.10.510.10:FF:000467">
    <property type="entry name" value="Liguleless narrow1"/>
    <property type="match status" value="1"/>
</dbReference>
<feature type="signal peptide" evidence="19">
    <location>
        <begin position="1"/>
        <end position="32"/>
    </location>
</feature>
<keyword evidence="8" id="KW-0547">Nucleotide-binding</keyword>
<evidence type="ECO:0000256" key="6">
    <source>
        <dbReference type="ARBA" id="ARBA00022729"/>
    </source>
</evidence>
<evidence type="ECO:0000256" key="3">
    <source>
        <dbReference type="ARBA" id="ARBA00022527"/>
    </source>
</evidence>
<evidence type="ECO:0000256" key="14">
    <source>
        <dbReference type="ARBA" id="ARBA00023170"/>
    </source>
</evidence>
<reference evidence="22" key="1">
    <citation type="journal article" date="2016" name="Nat. Genet.">
        <title>A high-quality carrot genome assembly provides new insights into carotenoid accumulation and asterid genome evolution.</title>
        <authorList>
            <person name="Iorizzo M."/>
            <person name="Ellison S."/>
            <person name="Senalik D."/>
            <person name="Zeng P."/>
            <person name="Satapoomin P."/>
            <person name="Huang J."/>
            <person name="Bowman M."/>
            <person name="Iovene M."/>
            <person name="Sanseverino W."/>
            <person name="Cavagnaro P."/>
            <person name="Yildiz M."/>
            <person name="Macko-Podgorni A."/>
            <person name="Moranska E."/>
            <person name="Grzebelus E."/>
            <person name="Grzebelus D."/>
            <person name="Ashrafi H."/>
            <person name="Zheng Z."/>
            <person name="Cheng S."/>
            <person name="Spooner D."/>
            <person name="Van Deynze A."/>
            <person name="Simon P."/>
        </authorList>
    </citation>
    <scope>NUCLEOTIDE SEQUENCE [LARGE SCALE GENOMIC DNA]</scope>
    <source>
        <tissue evidence="22">Leaf</tissue>
    </source>
</reference>
<evidence type="ECO:0000256" key="7">
    <source>
        <dbReference type="ARBA" id="ARBA00022737"/>
    </source>
</evidence>
<keyword evidence="14" id="KW-0675">Receptor</keyword>
<dbReference type="PROSITE" id="PS50011">
    <property type="entry name" value="PROTEIN_KINASE_DOM"/>
    <property type="match status" value="1"/>
</dbReference>
<dbReference type="EMBL" id="LNRQ01000002">
    <property type="protein sequence ID" value="KZN07282.1"/>
    <property type="molecule type" value="Genomic_DNA"/>
</dbReference>
<evidence type="ECO:0000256" key="17">
    <source>
        <dbReference type="ARBA" id="ARBA00048679"/>
    </source>
</evidence>
<dbReference type="InterPro" id="IPR008271">
    <property type="entry name" value="Ser/Thr_kinase_AS"/>
</dbReference>
<dbReference type="PROSITE" id="PS51473">
    <property type="entry name" value="GNK2"/>
    <property type="match status" value="3"/>
</dbReference>
<dbReference type="Gene3D" id="3.30.200.20">
    <property type="entry name" value="Phosphorylase Kinase, domain 1"/>
    <property type="match status" value="1"/>
</dbReference>
<evidence type="ECO:0000256" key="18">
    <source>
        <dbReference type="SAM" id="Phobius"/>
    </source>
</evidence>
<feature type="domain" description="Gnk2-homologous" evidence="21">
    <location>
        <begin position="529"/>
        <end position="638"/>
    </location>
</feature>
<keyword evidence="13" id="KW-1015">Disulfide bond</keyword>
<evidence type="ECO:0000256" key="2">
    <source>
        <dbReference type="ARBA" id="ARBA00012513"/>
    </source>
</evidence>
<keyword evidence="10" id="KW-0067">ATP-binding</keyword>
<evidence type="ECO:0000256" key="12">
    <source>
        <dbReference type="ARBA" id="ARBA00023136"/>
    </source>
</evidence>
<dbReference type="CDD" id="cd14066">
    <property type="entry name" value="STKc_IRAK"/>
    <property type="match status" value="1"/>
</dbReference>
<evidence type="ECO:0000256" key="11">
    <source>
        <dbReference type="ARBA" id="ARBA00022989"/>
    </source>
</evidence>
<dbReference type="InterPro" id="IPR000719">
    <property type="entry name" value="Prot_kinase_dom"/>
</dbReference>
<gene>
    <name evidence="22" type="ORF">DCAR_008119</name>
</gene>
<dbReference type="PANTHER" id="PTHR27002">
    <property type="entry name" value="RECEPTOR-LIKE SERINE/THREONINE-PROTEIN KINASE SD1-8"/>
    <property type="match status" value="1"/>
</dbReference>
<evidence type="ECO:0000259" key="21">
    <source>
        <dbReference type="PROSITE" id="PS51473"/>
    </source>
</evidence>
<accession>A0A166F345</accession>
<dbReference type="GO" id="GO:0004674">
    <property type="term" value="F:protein serine/threonine kinase activity"/>
    <property type="evidence" value="ECO:0007669"/>
    <property type="project" value="UniProtKB-KW"/>
</dbReference>
<comment type="catalytic activity">
    <reaction evidence="16">
        <text>L-threonyl-[protein] + ATP = O-phospho-L-threonyl-[protein] + ADP + H(+)</text>
        <dbReference type="Rhea" id="RHEA:46608"/>
        <dbReference type="Rhea" id="RHEA-COMP:11060"/>
        <dbReference type="Rhea" id="RHEA-COMP:11605"/>
        <dbReference type="ChEBI" id="CHEBI:15378"/>
        <dbReference type="ChEBI" id="CHEBI:30013"/>
        <dbReference type="ChEBI" id="CHEBI:30616"/>
        <dbReference type="ChEBI" id="CHEBI:61977"/>
        <dbReference type="ChEBI" id="CHEBI:456216"/>
        <dbReference type="EC" id="2.7.11.1"/>
    </reaction>
</comment>